<dbReference type="Pfam" id="PF00593">
    <property type="entry name" value="TonB_dep_Rec_b-barrel"/>
    <property type="match status" value="1"/>
</dbReference>
<feature type="domain" description="TonB-dependent receptor-like beta-barrel" evidence="11">
    <location>
        <begin position="360"/>
        <end position="812"/>
    </location>
</feature>
<dbReference type="Proteomes" id="UP000219329">
    <property type="component" value="Unassembled WGS sequence"/>
</dbReference>
<keyword evidence="3 8" id="KW-1134">Transmembrane beta strand</keyword>
<evidence type="ECO:0000256" key="7">
    <source>
        <dbReference type="ARBA" id="ARBA00023237"/>
    </source>
</evidence>
<dbReference type="InterPro" id="IPR036942">
    <property type="entry name" value="Beta-barrel_TonB_sf"/>
</dbReference>
<sequence>MTSRFSKKALVLGIAVASYNAPLSAQVEPQIEEISVIGQFVPDEKRGTDQVSNVVGEEQFTRSGDSNIAEALKRVAGLSTIGGKFVYVRGLGERYSTTLLNGAILPSPEPINRVVPMDLFPTAVLDSVLVQKTYSAAFPGEFGGGVLQLRTKKSTDEFFWNFSSKVGGRDNTAFQDGFTLSGGDRDWLGYDDGHRAEPGLLQNAVGNSEELRLLSPFTGVGVPREELQAIGQSFNNEYIPNREDLPADVSFSTSLGNFHEIGNNGAKLNYFGAIDYSNSWDTSEIERNTWVPSSSELGLSQQEGMTYNRSENSIDISAIFSAGFDFNPNHNIRATSVMLRKTDDRVGASTGFTEAASDLEVTEVEWIERELFSNQLQGDHYFPEFNELVVNWRYSHIKAERDAPDTRTYRYDGGEFSSRVDGNLRNWSVLDDTADEFGIDFTMAFYGPLNSVITPQLGYVYSEKERESEIRRYGYAFTGAIANNPELLILPIEQILTPENIVPGGFRIREITRPTDNYQAQNELEAYYAQVEINFDDRFRFTLGARQEDFSQSADTFDLFRPSVDINSTQDQSELLPAFSATFINNDHQFRLAYSETVSRPDFRELSPAAFTNPTTGKEVVGNPNLKITEITNYDLRWEWYFGYGDYTSLGVFFKEFANPIEASIVSPVDRKSTYINALAAENQGIEWELHKRLDFLPGDFLNGIGEDFYVQTNISYIDSEVTIAPEDRGSLTSTSRALQGQSDWLFNAQIGYEPFSGTTATLLYHYYGERVAEVGIEGAPDLIEDPFGELNFVLSREINENWKATLKAQNILDERSEIRQGGMVTTGLYFGRYVSLEVDFTF</sequence>
<dbReference type="InterPro" id="IPR000531">
    <property type="entry name" value="Beta-barrel_TonB"/>
</dbReference>
<dbReference type="EMBL" id="NTJZ01000019">
    <property type="protein sequence ID" value="PDH32278.1"/>
    <property type="molecule type" value="Genomic_DNA"/>
</dbReference>
<evidence type="ECO:0000256" key="6">
    <source>
        <dbReference type="ARBA" id="ARBA00023136"/>
    </source>
</evidence>
<organism evidence="13 14">
    <name type="scientific">OM182 bacterium MED-G28</name>
    <dbReference type="NCBI Taxonomy" id="1986256"/>
    <lineage>
        <taxon>Bacteria</taxon>
        <taxon>Pseudomonadati</taxon>
        <taxon>Pseudomonadota</taxon>
        <taxon>Gammaproteobacteria</taxon>
        <taxon>OMG group</taxon>
        <taxon>OM182 clade</taxon>
    </lineage>
</organism>
<dbReference type="InterPro" id="IPR012910">
    <property type="entry name" value="Plug_dom"/>
</dbReference>
<keyword evidence="5 9" id="KW-0798">TonB box</keyword>
<evidence type="ECO:0000256" key="2">
    <source>
        <dbReference type="ARBA" id="ARBA00022448"/>
    </source>
</evidence>
<keyword evidence="4 8" id="KW-0812">Transmembrane</keyword>
<evidence type="ECO:0000313" key="14">
    <source>
        <dbReference type="Proteomes" id="UP000219329"/>
    </source>
</evidence>
<evidence type="ECO:0000256" key="8">
    <source>
        <dbReference type="PROSITE-ProRule" id="PRU01360"/>
    </source>
</evidence>
<evidence type="ECO:0000256" key="1">
    <source>
        <dbReference type="ARBA" id="ARBA00004571"/>
    </source>
</evidence>
<evidence type="ECO:0008006" key="15">
    <source>
        <dbReference type="Google" id="ProtNLM"/>
    </source>
</evidence>
<proteinExistence type="inferred from homology"/>
<dbReference type="PROSITE" id="PS52016">
    <property type="entry name" value="TONB_DEPENDENT_REC_3"/>
    <property type="match status" value="1"/>
</dbReference>
<keyword evidence="6 8" id="KW-0472">Membrane</keyword>
<gene>
    <name evidence="13" type="ORF">CNF02_12555</name>
</gene>
<keyword evidence="10" id="KW-0732">Signal</keyword>
<accession>A0A2A5W7K7</accession>
<evidence type="ECO:0000259" key="12">
    <source>
        <dbReference type="Pfam" id="PF07715"/>
    </source>
</evidence>
<evidence type="ECO:0000256" key="3">
    <source>
        <dbReference type="ARBA" id="ARBA00022452"/>
    </source>
</evidence>
<dbReference type="PANTHER" id="PTHR40980">
    <property type="entry name" value="PLUG DOMAIN-CONTAINING PROTEIN"/>
    <property type="match status" value="1"/>
</dbReference>
<comment type="similarity">
    <text evidence="8 9">Belongs to the TonB-dependent receptor family.</text>
</comment>
<dbReference type="SUPFAM" id="SSF56935">
    <property type="entry name" value="Porins"/>
    <property type="match status" value="1"/>
</dbReference>
<evidence type="ECO:0000256" key="9">
    <source>
        <dbReference type="RuleBase" id="RU003357"/>
    </source>
</evidence>
<feature type="signal peptide" evidence="10">
    <location>
        <begin position="1"/>
        <end position="25"/>
    </location>
</feature>
<evidence type="ECO:0000256" key="4">
    <source>
        <dbReference type="ARBA" id="ARBA00022692"/>
    </source>
</evidence>
<name>A0A2A5W7K7_9GAMM</name>
<feature type="chain" id="PRO_5013082766" description="TonB-dependent receptor" evidence="10">
    <location>
        <begin position="26"/>
        <end position="843"/>
    </location>
</feature>
<dbReference type="Gene3D" id="2.40.170.20">
    <property type="entry name" value="TonB-dependent receptor, beta-barrel domain"/>
    <property type="match status" value="1"/>
</dbReference>
<comment type="subcellular location">
    <subcellularLocation>
        <location evidence="1 8">Cell outer membrane</location>
        <topology evidence="1 8">Multi-pass membrane protein</topology>
    </subcellularLocation>
</comment>
<evidence type="ECO:0000256" key="10">
    <source>
        <dbReference type="SAM" id="SignalP"/>
    </source>
</evidence>
<evidence type="ECO:0000259" key="11">
    <source>
        <dbReference type="Pfam" id="PF00593"/>
    </source>
</evidence>
<dbReference type="Pfam" id="PF07715">
    <property type="entry name" value="Plug"/>
    <property type="match status" value="1"/>
</dbReference>
<protein>
    <recommendedName>
        <fullName evidence="15">TonB-dependent receptor</fullName>
    </recommendedName>
</protein>
<dbReference type="InterPro" id="IPR039426">
    <property type="entry name" value="TonB-dep_rcpt-like"/>
</dbReference>
<dbReference type="AlphaFoldDB" id="A0A2A5W7K7"/>
<dbReference type="GO" id="GO:0009279">
    <property type="term" value="C:cell outer membrane"/>
    <property type="evidence" value="ECO:0007669"/>
    <property type="project" value="UniProtKB-SubCell"/>
</dbReference>
<feature type="domain" description="TonB-dependent receptor plug" evidence="12">
    <location>
        <begin position="45"/>
        <end position="144"/>
    </location>
</feature>
<dbReference type="Gene3D" id="2.170.130.10">
    <property type="entry name" value="TonB-dependent receptor, plug domain"/>
    <property type="match status" value="1"/>
</dbReference>
<reference evidence="13 14" key="1">
    <citation type="submission" date="2017-08" db="EMBL/GenBank/DDBJ databases">
        <title>Fine stratification of microbial communities through a metagenomic profile of the photic zone.</title>
        <authorList>
            <person name="Haro-Moreno J.M."/>
            <person name="Lopez-Perez M."/>
            <person name="De La Torre J."/>
            <person name="Picazo A."/>
            <person name="Camacho A."/>
            <person name="Rodriguez-Valera F."/>
        </authorList>
    </citation>
    <scope>NUCLEOTIDE SEQUENCE [LARGE SCALE GENOMIC DNA]</scope>
    <source>
        <strain evidence="13">MED-G28</strain>
    </source>
</reference>
<keyword evidence="7 8" id="KW-0998">Cell outer membrane</keyword>
<comment type="caution">
    <text evidence="13">The sequence shown here is derived from an EMBL/GenBank/DDBJ whole genome shotgun (WGS) entry which is preliminary data.</text>
</comment>
<evidence type="ECO:0000313" key="13">
    <source>
        <dbReference type="EMBL" id="PDH32278.1"/>
    </source>
</evidence>
<dbReference type="PANTHER" id="PTHR40980:SF5">
    <property type="entry name" value="TONB-DEPENDENT RECEPTOR"/>
    <property type="match status" value="1"/>
</dbReference>
<dbReference type="InterPro" id="IPR037066">
    <property type="entry name" value="Plug_dom_sf"/>
</dbReference>
<keyword evidence="2 8" id="KW-0813">Transport</keyword>
<evidence type="ECO:0000256" key="5">
    <source>
        <dbReference type="ARBA" id="ARBA00023077"/>
    </source>
</evidence>